<gene>
    <name evidence="2" type="ORF">L596_024275</name>
</gene>
<reference evidence="2 3" key="1">
    <citation type="journal article" date="2015" name="Genome Biol.">
        <title>Comparative genomics of Steinernema reveals deeply conserved gene regulatory networks.</title>
        <authorList>
            <person name="Dillman A.R."/>
            <person name="Macchietto M."/>
            <person name="Porter C.F."/>
            <person name="Rogers A."/>
            <person name="Williams B."/>
            <person name="Antoshechkin I."/>
            <person name="Lee M.M."/>
            <person name="Goodwin Z."/>
            <person name="Lu X."/>
            <person name="Lewis E.E."/>
            <person name="Goodrich-Blair H."/>
            <person name="Stock S.P."/>
            <person name="Adams B.J."/>
            <person name="Sternberg P.W."/>
            <person name="Mortazavi A."/>
        </authorList>
    </citation>
    <scope>NUCLEOTIDE SEQUENCE [LARGE SCALE GENOMIC DNA]</scope>
    <source>
        <strain evidence="2 3">ALL</strain>
    </source>
</reference>
<sequence length="126" mass="14534">METQKNRSENIFTWRSGPYRNAPYDQSPSNQSSSRDSSFPYSLRKEPLGADSVSPVHFINPFRRSAAALINHLYSSSPPIQRRPHLHKFDHDRGVTSIAEIGFLPRPNHFWLTFPDRLWLSVAARD</sequence>
<dbReference type="EMBL" id="AZBU02000008">
    <property type="protein sequence ID" value="TKR68274.1"/>
    <property type="molecule type" value="Genomic_DNA"/>
</dbReference>
<evidence type="ECO:0000256" key="1">
    <source>
        <dbReference type="SAM" id="MobiDB-lite"/>
    </source>
</evidence>
<feature type="compositionally biased region" description="Low complexity" evidence="1">
    <location>
        <begin position="27"/>
        <end position="38"/>
    </location>
</feature>
<dbReference type="AlphaFoldDB" id="A0A4U5MGB2"/>
<evidence type="ECO:0000313" key="3">
    <source>
        <dbReference type="Proteomes" id="UP000298663"/>
    </source>
</evidence>
<name>A0A4U5MGB2_STECR</name>
<keyword evidence="3" id="KW-1185">Reference proteome</keyword>
<evidence type="ECO:0000313" key="2">
    <source>
        <dbReference type="EMBL" id="TKR68274.1"/>
    </source>
</evidence>
<reference evidence="2 3" key="2">
    <citation type="journal article" date="2019" name="G3 (Bethesda)">
        <title>Hybrid Assembly of the Genome of the Entomopathogenic Nematode Steinernema carpocapsae Identifies the X-Chromosome.</title>
        <authorList>
            <person name="Serra L."/>
            <person name="Macchietto M."/>
            <person name="Macias-Munoz A."/>
            <person name="McGill C.J."/>
            <person name="Rodriguez I.M."/>
            <person name="Rodriguez B."/>
            <person name="Murad R."/>
            <person name="Mortazavi A."/>
        </authorList>
    </citation>
    <scope>NUCLEOTIDE SEQUENCE [LARGE SCALE GENOMIC DNA]</scope>
    <source>
        <strain evidence="2 3">ALL</strain>
    </source>
</reference>
<dbReference type="Proteomes" id="UP000298663">
    <property type="component" value="Unassembled WGS sequence"/>
</dbReference>
<comment type="caution">
    <text evidence="2">The sequence shown here is derived from an EMBL/GenBank/DDBJ whole genome shotgun (WGS) entry which is preliminary data.</text>
</comment>
<accession>A0A4U5MGB2</accession>
<feature type="region of interest" description="Disordered" evidence="1">
    <location>
        <begin position="1"/>
        <end position="43"/>
    </location>
</feature>
<proteinExistence type="predicted"/>
<organism evidence="2 3">
    <name type="scientific">Steinernema carpocapsae</name>
    <name type="common">Entomopathogenic nematode</name>
    <dbReference type="NCBI Taxonomy" id="34508"/>
    <lineage>
        <taxon>Eukaryota</taxon>
        <taxon>Metazoa</taxon>
        <taxon>Ecdysozoa</taxon>
        <taxon>Nematoda</taxon>
        <taxon>Chromadorea</taxon>
        <taxon>Rhabditida</taxon>
        <taxon>Tylenchina</taxon>
        <taxon>Panagrolaimomorpha</taxon>
        <taxon>Strongyloidoidea</taxon>
        <taxon>Steinernematidae</taxon>
        <taxon>Steinernema</taxon>
    </lineage>
</organism>
<protein>
    <submittedName>
        <fullName evidence="2">Uncharacterized protein</fullName>
    </submittedName>
</protein>